<evidence type="ECO:0000313" key="1">
    <source>
        <dbReference type="EMBL" id="PTQ49149.1"/>
    </source>
</evidence>
<keyword evidence="2" id="KW-1185">Reference proteome</keyword>
<dbReference type="Proteomes" id="UP000244005">
    <property type="component" value="Unassembled WGS sequence"/>
</dbReference>
<evidence type="ECO:0000313" key="2">
    <source>
        <dbReference type="Proteomes" id="UP000244005"/>
    </source>
</evidence>
<accession>A0A2R6XSS3</accession>
<proteinExistence type="predicted"/>
<gene>
    <name evidence="1" type="ORF">MARPO_0003s0052</name>
</gene>
<sequence>MSIALALLEAPSSPQSGLNALNFLYLRFCFMKSRTFDLRENLLERPGISH</sequence>
<dbReference type="EMBL" id="KZ772675">
    <property type="protein sequence ID" value="PTQ49149.1"/>
    <property type="molecule type" value="Genomic_DNA"/>
</dbReference>
<dbReference type="AlphaFoldDB" id="A0A2R6XSS3"/>
<organism evidence="1 2">
    <name type="scientific">Marchantia polymorpha</name>
    <name type="common">Common liverwort</name>
    <name type="synonym">Marchantia aquatica</name>
    <dbReference type="NCBI Taxonomy" id="3197"/>
    <lineage>
        <taxon>Eukaryota</taxon>
        <taxon>Viridiplantae</taxon>
        <taxon>Streptophyta</taxon>
        <taxon>Embryophyta</taxon>
        <taxon>Marchantiophyta</taxon>
        <taxon>Marchantiopsida</taxon>
        <taxon>Marchantiidae</taxon>
        <taxon>Marchantiales</taxon>
        <taxon>Marchantiaceae</taxon>
        <taxon>Marchantia</taxon>
    </lineage>
</organism>
<reference evidence="2" key="1">
    <citation type="journal article" date="2017" name="Cell">
        <title>Insights into land plant evolution garnered from the Marchantia polymorpha genome.</title>
        <authorList>
            <person name="Bowman J.L."/>
            <person name="Kohchi T."/>
            <person name="Yamato K.T."/>
            <person name="Jenkins J."/>
            <person name="Shu S."/>
            <person name="Ishizaki K."/>
            <person name="Yamaoka S."/>
            <person name="Nishihama R."/>
            <person name="Nakamura Y."/>
            <person name="Berger F."/>
            <person name="Adam C."/>
            <person name="Aki S.S."/>
            <person name="Althoff F."/>
            <person name="Araki T."/>
            <person name="Arteaga-Vazquez M.A."/>
            <person name="Balasubrmanian S."/>
            <person name="Barry K."/>
            <person name="Bauer D."/>
            <person name="Boehm C.R."/>
            <person name="Briginshaw L."/>
            <person name="Caballero-Perez J."/>
            <person name="Catarino B."/>
            <person name="Chen F."/>
            <person name="Chiyoda S."/>
            <person name="Chovatia M."/>
            <person name="Davies K.M."/>
            <person name="Delmans M."/>
            <person name="Demura T."/>
            <person name="Dierschke T."/>
            <person name="Dolan L."/>
            <person name="Dorantes-Acosta A.E."/>
            <person name="Eklund D.M."/>
            <person name="Florent S.N."/>
            <person name="Flores-Sandoval E."/>
            <person name="Fujiyama A."/>
            <person name="Fukuzawa H."/>
            <person name="Galik B."/>
            <person name="Grimanelli D."/>
            <person name="Grimwood J."/>
            <person name="Grossniklaus U."/>
            <person name="Hamada T."/>
            <person name="Haseloff J."/>
            <person name="Hetherington A.J."/>
            <person name="Higo A."/>
            <person name="Hirakawa Y."/>
            <person name="Hundley H.N."/>
            <person name="Ikeda Y."/>
            <person name="Inoue K."/>
            <person name="Inoue S.I."/>
            <person name="Ishida S."/>
            <person name="Jia Q."/>
            <person name="Kakita M."/>
            <person name="Kanazawa T."/>
            <person name="Kawai Y."/>
            <person name="Kawashima T."/>
            <person name="Kennedy M."/>
            <person name="Kinose K."/>
            <person name="Kinoshita T."/>
            <person name="Kohara Y."/>
            <person name="Koide E."/>
            <person name="Komatsu K."/>
            <person name="Kopischke S."/>
            <person name="Kubo M."/>
            <person name="Kyozuka J."/>
            <person name="Lagercrantz U."/>
            <person name="Lin S.S."/>
            <person name="Lindquist E."/>
            <person name="Lipzen A.M."/>
            <person name="Lu C.W."/>
            <person name="De Luna E."/>
            <person name="Martienssen R.A."/>
            <person name="Minamino N."/>
            <person name="Mizutani M."/>
            <person name="Mizutani M."/>
            <person name="Mochizuki N."/>
            <person name="Monte I."/>
            <person name="Mosher R."/>
            <person name="Nagasaki H."/>
            <person name="Nakagami H."/>
            <person name="Naramoto S."/>
            <person name="Nishitani K."/>
            <person name="Ohtani M."/>
            <person name="Okamoto T."/>
            <person name="Okumura M."/>
            <person name="Phillips J."/>
            <person name="Pollak B."/>
            <person name="Reinders A."/>
            <person name="Rovekamp M."/>
            <person name="Sano R."/>
            <person name="Sawa S."/>
            <person name="Schmid M.W."/>
            <person name="Shirakawa M."/>
            <person name="Solano R."/>
            <person name="Spunde A."/>
            <person name="Suetsugu N."/>
            <person name="Sugano S."/>
            <person name="Sugiyama A."/>
            <person name="Sun R."/>
            <person name="Suzuki Y."/>
            <person name="Takenaka M."/>
            <person name="Takezawa D."/>
            <person name="Tomogane H."/>
            <person name="Tsuzuki M."/>
            <person name="Ueda T."/>
            <person name="Umeda M."/>
            <person name="Ward J.M."/>
            <person name="Watanabe Y."/>
            <person name="Yazaki K."/>
            <person name="Yokoyama R."/>
            <person name="Yoshitake Y."/>
            <person name="Yotsui I."/>
            <person name="Zachgo S."/>
            <person name="Schmutz J."/>
        </authorList>
    </citation>
    <scope>NUCLEOTIDE SEQUENCE [LARGE SCALE GENOMIC DNA]</scope>
    <source>
        <strain evidence="2">Tak-1</strain>
    </source>
</reference>
<protein>
    <submittedName>
        <fullName evidence="1">Uncharacterized protein</fullName>
    </submittedName>
</protein>
<name>A0A2R6XSS3_MARPO</name>